<dbReference type="OrthoDB" id="9799122at2"/>
<keyword evidence="3" id="KW-1185">Reference proteome</keyword>
<evidence type="ECO:0000313" key="3">
    <source>
        <dbReference type="Proteomes" id="UP000294830"/>
    </source>
</evidence>
<dbReference type="InterPro" id="IPR036249">
    <property type="entry name" value="Thioredoxin-like_sf"/>
</dbReference>
<dbReference type="GO" id="GO:0016853">
    <property type="term" value="F:isomerase activity"/>
    <property type="evidence" value="ECO:0007669"/>
    <property type="project" value="UniProtKB-KW"/>
</dbReference>
<reference evidence="2 3" key="1">
    <citation type="submission" date="2019-03" db="EMBL/GenBank/DDBJ databases">
        <title>Genomic Encyclopedia of Archaeal and Bacterial Type Strains, Phase II (KMG-II): from individual species to whole genera.</title>
        <authorList>
            <person name="Goeker M."/>
        </authorList>
    </citation>
    <scope>NUCLEOTIDE SEQUENCE [LARGE SCALE GENOMIC DNA]</scope>
    <source>
        <strain evidence="2 3">RL-C</strain>
    </source>
</reference>
<dbReference type="Proteomes" id="UP000294830">
    <property type="component" value="Unassembled WGS sequence"/>
</dbReference>
<dbReference type="PANTHER" id="PTHR13887:SF41">
    <property type="entry name" value="THIOREDOXIN SUPERFAMILY PROTEIN"/>
    <property type="match status" value="1"/>
</dbReference>
<dbReference type="EMBL" id="SLWB01000009">
    <property type="protein sequence ID" value="TCN66401.1"/>
    <property type="molecule type" value="Genomic_DNA"/>
</dbReference>
<dbReference type="CDD" id="cd03024">
    <property type="entry name" value="DsbA_FrnE"/>
    <property type="match status" value="1"/>
</dbReference>
<dbReference type="GO" id="GO:0016491">
    <property type="term" value="F:oxidoreductase activity"/>
    <property type="evidence" value="ECO:0007669"/>
    <property type="project" value="InterPro"/>
</dbReference>
<dbReference type="Pfam" id="PF01323">
    <property type="entry name" value="DSBA"/>
    <property type="match status" value="1"/>
</dbReference>
<dbReference type="AlphaFoldDB" id="A0A4R2EDL3"/>
<sequence length="234" mass="26616">MMKIEIWADVVCPFCYIGKRKLDAALKDFPHADRVKVEWKSYQLAPDVRPEPGKSVVSHFAERKQISEVEAQSIYGHVSQLARDNGIEFNLNNAVVCNTFNAHRLSHLAKSYGLQEEVEEQLFAAYFTHGKDLNDFNELAKIGAEVGLEVNAIWQMLTGNQFMEEVRWEIEEAGQLGVQGVPFFVFDRKYAISGAQEQVFFTQALEKAWSECLPIFRDENIIKGDEGSINIPIK</sequence>
<feature type="domain" description="DSBA-like thioredoxin" evidence="1">
    <location>
        <begin position="4"/>
        <end position="205"/>
    </location>
</feature>
<dbReference type="InterPro" id="IPR001853">
    <property type="entry name" value="DSBA-like_thioredoxin_dom"/>
</dbReference>
<evidence type="ECO:0000313" key="2">
    <source>
        <dbReference type="EMBL" id="TCN66401.1"/>
    </source>
</evidence>
<comment type="caution">
    <text evidence="2">The sequence shown here is derived from an EMBL/GenBank/DDBJ whole genome shotgun (WGS) entry which is preliminary data.</text>
</comment>
<gene>
    <name evidence="2" type="ORF">CLV25_10930</name>
</gene>
<evidence type="ECO:0000259" key="1">
    <source>
        <dbReference type="Pfam" id="PF01323"/>
    </source>
</evidence>
<dbReference type="Gene3D" id="3.40.30.10">
    <property type="entry name" value="Glutaredoxin"/>
    <property type="match status" value="1"/>
</dbReference>
<keyword evidence="2" id="KW-0413">Isomerase</keyword>
<dbReference type="SUPFAM" id="SSF52833">
    <property type="entry name" value="Thioredoxin-like"/>
    <property type="match status" value="1"/>
</dbReference>
<proteinExistence type="predicted"/>
<protein>
    <submittedName>
        <fullName evidence="2">Putative DsbA family dithiol-disulfide isomerase</fullName>
    </submittedName>
</protein>
<accession>A0A4R2EDL3</accession>
<dbReference type="RefSeq" id="WP_131839528.1">
    <property type="nucleotide sequence ID" value="NZ_SLWB01000009.1"/>
</dbReference>
<organism evidence="2 3">
    <name type="scientific">Acetobacteroides hydrogenigenes</name>
    <dbReference type="NCBI Taxonomy" id="979970"/>
    <lineage>
        <taxon>Bacteria</taxon>
        <taxon>Pseudomonadati</taxon>
        <taxon>Bacteroidota</taxon>
        <taxon>Bacteroidia</taxon>
        <taxon>Bacteroidales</taxon>
        <taxon>Rikenellaceae</taxon>
        <taxon>Acetobacteroides</taxon>
    </lineage>
</organism>
<name>A0A4R2EDL3_9BACT</name>
<dbReference type="PANTHER" id="PTHR13887">
    <property type="entry name" value="GLUTATHIONE S-TRANSFERASE KAPPA"/>
    <property type="match status" value="1"/>
</dbReference>